<dbReference type="SMR" id="Q72A00"/>
<reference evidence="5 6" key="1">
    <citation type="journal article" date="2004" name="Nat. Biotechnol.">
        <title>The genome sequence of the anaerobic, sulfate-reducing bacterium Desulfovibrio vulgaris Hildenborough.</title>
        <authorList>
            <person name="Heidelberg J.F."/>
            <person name="Seshadri R."/>
            <person name="Haveman S.A."/>
            <person name="Hemme C.L."/>
            <person name="Paulsen I.T."/>
            <person name="Kolonay J.F."/>
            <person name="Eisen J.A."/>
            <person name="Ward N."/>
            <person name="Methe B."/>
            <person name="Brinkac L.M."/>
            <person name="Daugherty S.C."/>
            <person name="Deboy R.T."/>
            <person name="Dodson R.J."/>
            <person name="Durkin A.S."/>
            <person name="Madupu R."/>
            <person name="Nelson W.C."/>
            <person name="Sullivan S.A."/>
            <person name="Fouts D."/>
            <person name="Haft D.H."/>
            <person name="Selengut J."/>
            <person name="Peterson J.D."/>
            <person name="Davidsen T.M."/>
            <person name="Zafar N."/>
            <person name="Zhou L."/>
            <person name="Radune D."/>
            <person name="Dimitrov G."/>
            <person name="Hance M."/>
            <person name="Tran K."/>
            <person name="Khouri H."/>
            <person name="Gill J."/>
            <person name="Utterback T.R."/>
            <person name="Feldblyum T.V."/>
            <person name="Wall J.D."/>
            <person name="Voordouw G."/>
            <person name="Fraser C.M."/>
        </authorList>
    </citation>
    <scope>NUCLEOTIDE SEQUENCE [LARGE SCALE GENOMIC DNA]</scope>
    <source>
        <strain evidence="6">ATCC 29579 / DSM 644 / NCIMB 8303 / VKM B-1760 / Hildenborough</strain>
    </source>
</reference>
<gene>
    <name evidence="5" type="ordered locus">DVU_2197</name>
</gene>
<feature type="domain" description="Tyr recombinase" evidence="4">
    <location>
        <begin position="125"/>
        <end position="303"/>
    </location>
</feature>
<keyword evidence="3" id="KW-0233">DNA recombination</keyword>
<dbReference type="Gene3D" id="1.10.150.130">
    <property type="match status" value="1"/>
</dbReference>
<dbReference type="GO" id="GO:0003677">
    <property type="term" value="F:DNA binding"/>
    <property type="evidence" value="ECO:0007669"/>
    <property type="project" value="UniProtKB-KW"/>
</dbReference>
<dbReference type="PhylomeDB" id="Q72A00"/>
<evidence type="ECO:0000256" key="3">
    <source>
        <dbReference type="ARBA" id="ARBA00023172"/>
    </source>
</evidence>
<evidence type="ECO:0000256" key="2">
    <source>
        <dbReference type="ARBA" id="ARBA00023125"/>
    </source>
</evidence>
<dbReference type="PROSITE" id="PS51898">
    <property type="entry name" value="TYR_RECOMBINASE"/>
    <property type="match status" value="1"/>
</dbReference>
<keyword evidence="6" id="KW-1185">Reference proteome</keyword>
<dbReference type="eggNOG" id="COG4974">
    <property type="taxonomic scope" value="Bacteria"/>
</dbReference>
<dbReference type="PaxDb" id="882-DVU_2197"/>
<dbReference type="AlphaFoldDB" id="Q72A00"/>
<dbReference type="InterPro" id="IPR010998">
    <property type="entry name" value="Integrase_recombinase_N"/>
</dbReference>
<dbReference type="CDD" id="cd00796">
    <property type="entry name" value="INT_Rci_Hp1_C"/>
    <property type="match status" value="1"/>
</dbReference>
<evidence type="ECO:0000259" key="4">
    <source>
        <dbReference type="PROSITE" id="PS51898"/>
    </source>
</evidence>
<dbReference type="Pfam" id="PF00589">
    <property type="entry name" value="Phage_integrase"/>
    <property type="match status" value="1"/>
</dbReference>
<dbReference type="GO" id="GO:0006310">
    <property type="term" value="P:DNA recombination"/>
    <property type="evidence" value="ECO:0007669"/>
    <property type="project" value="UniProtKB-KW"/>
</dbReference>
<dbReference type="SUPFAM" id="SSF56349">
    <property type="entry name" value="DNA breaking-rejoining enzymes"/>
    <property type="match status" value="1"/>
</dbReference>
<protein>
    <submittedName>
        <fullName evidence="5">Site-specific recombinase, phage integrase family</fullName>
    </submittedName>
</protein>
<dbReference type="InterPro" id="IPR011010">
    <property type="entry name" value="DNA_brk_join_enz"/>
</dbReference>
<organism evidence="5 6">
    <name type="scientific">Nitratidesulfovibrio vulgaris (strain ATCC 29579 / DSM 644 / CCUG 34227 / NCIMB 8303 / VKM B-1760 / Hildenborough)</name>
    <name type="common">Desulfovibrio vulgaris</name>
    <dbReference type="NCBI Taxonomy" id="882"/>
    <lineage>
        <taxon>Bacteria</taxon>
        <taxon>Pseudomonadati</taxon>
        <taxon>Thermodesulfobacteriota</taxon>
        <taxon>Desulfovibrionia</taxon>
        <taxon>Desulfovibrionales</taxon>
        <taxon>Desulfovibrionaceae</taxon>
        <taxon>Nitratidesulfovibrio</taxon>
    </lineage>
</organism>
<evidence type="ECO:0000313" key="5">
    <source>
        <dbReference type="EMBL" id="AAS96670.1"/>
    </source>
</evidence>
<sequence length="309" mass="35210">MTPQLASALRADAVRLSKQVVRANMTVGDAWTLYCRDWLASKSSYKTDRSLYLKHIEPVIGSRRMDEVKTVDINELLRRMGDLSPQTRVHAVGLVKRLYRRMAGWGVYHGPTPTDGVVVKRVDNARMRFLSPKEARWLLEELDCRSPQFADVCRVSLFAGLRLREIFSLKVQHVNIDARVIAVMDAKSGSRMASMTEDLARVLARYVVGRRPEEFVFTKASGEGMRTINQTFVRVVRDLELNDGVDDARHKVVFHTLRHTFASWLVQRGVPLYTVADLMGHSVVEMTRRYAKLAPDTRREAVNQLDGIL</sequence>
<dbReference type="InterPro" id="IPR050090">
    <property type="entry name" value="Tyrosine_recombinase_XerCD"/>
</dbReference>
<evidence type="ECO:0000313" key="6">
    <source>
        <dbReference type="Proteomes" id="UP000002194"/>
    </source>
</evidence>
<dbReference type="InterPro" id="IPR013762">
    <property type="entry name" value="Integrase-like_cat_sf"/>
</dbReference>
<dbReference type="EnsemblBacteria" id="AAS96670">
    <property type="protein sequence ID" value="AAS96670"/>
    <property type="gene ID" value="DVU_2197"/>
</dbReference>
<dbReference type="STRING" id="882.DVU_2197"/>
<comment type="similarity">
    <text evidence="1">Belongs to the 'phage' integrase family.</text>
</comment>
<dbReference type="KEGG" id="dvu:DVU_2197"/>
<dbReference type="EMBL" id="AE017285">
    <property type="protein sequence ID" value="AAS96670.1"/>
    <property type="molecule type" value="Genomic_DNA"/>
</dbReference>
<dbReference type="PANTHER" id="PTHR30349:SF64">
    <property type="entry name" value="PROPHAGE INTEGRASE INTD-RELATED"/>
    <property type="match status" value="1"/>
</dbReference>
<accession>Q72A00</accession>
<dbReference type="PANTHER" id="PTHR30349">
    <property type="entry name" value="PHAGE INTEGRASE-RELATED"/>
    <property type="match status" value="1"/>
</dbReference>
<dbReference type="GO" id="GO:0015074">
    <property type="term" value="P:DNA integration"/>
    <property type="evidence" value="ECO:0007669"/>
    <property type="project" value="InterPro"/>
</dbReference>
<dbReference type="PATRIC" id="fig|882.5.peg.1998"/>
<evidence type="ECO:0000256" key="1">
    <source>
        <dbReference type="ARBA" id="ARBA00008857"/>
    </source>
</evidence>
<dbReference type="OrthoDB" id="9789256at2"/>
<dbReference type="InterPro" id="IPR002104">
    <property type="entry name" value="Integrase_catalytic"/>
</dbReference>
<keyword evidence="2" id="KW-0238">DNA-binding</keyword>
<dbReference type="Proteomes" id="UP000002194">
    <property type="component" value="Chromosome"/>
</dbReference>
<name>Q72A00_NITV2</name>
<dbReference type="HOGENOM" id="CLU_027562_17_7_7"/>
<dbReference type="Gene3D" id="1.10.443.10">
    <property type="entry name" value="Intergrase catalytic core"/>
    <property type="match status" value="1"/>
</dbReference>
<proteinExistence type="inferred from homology"/>